<dbReference type="InterPro" id="IPR029063">
    <property type="entry name" value="SAM-dependent_MTases_sf"/>
</dbReference>
<dbReference type="SUPFAM" id="SSF46785">
    <property type="entry name" value="Winged helix' DNA-binding domain"/>
    <property type="match status" value="1"/>
</dbReference>
<comment type="caution">
    <text evidence="7">The sequence shown here is derived from an EMBL/GenBank/DDBJ whole genome shotgun (WGS) entry which is preliminary data.</text>
</comment>
<evidence type="ECO:0000259" key="5">
    <source>
        <dbReference type="Pfam" id="PF00891"/>
    </source>
</evidence>
<sequence length="363" mass="40272">MEDNMNSASKVMELLGLGPLQMSLKLAIELKLFEIINSSSGPHQSNLSASQIASHLPTSNTTTTSTSLDRILSLLASHSILTTTIDEKGERFYGLTPISTHFVPDQYGVSLGPLFMFYHDKVLMESWSYLKDRVLEGSVPFNMAHGMEIFDYMASDERFRRVFNEGLYNHSVHVMGDLLDMYKGFQEGVVGVVVDVGGGTGASMKMLVSKYPQIKGINFDLPHVIADAPPYPGKSILPARVKHVSGDMFKGVPNGDIMFMKFILHSFDDEHCVAILKNCWNALPRHGKLLIAEYVLPSTNISEFPDDASRLAFTLDAMMLVYRAGGKERTLVEYEELGKRAGFHGMKAFPCSLGIMAMELQKE</sequence>
<evidence type="ECO:0000256" key="3">
    <source>
        <dbReference type="ARBA" id="ARBA00022691"/>
    </source>
</evidence>
<evidence type="ECO:0000313" key="7">
    <source>
        <dbReference type="EMBL" id="KAK9093711.1"/>
    </source>
</evidence>
<dbReference type="Proteomes" id="UP001419268">
    <property type="component" value="Unassembled WGS sequence"/>
</dbReference>
<dbReference type="Gene3D" id="3.40.50.150">
    <property type="entry name" value="Vaccinia Virus protein VP39"/>
    <property type="match status" value="1"/>
</dbReference>
<gene>
    <name evidence="7" type="ORF">Scep_025180</name>
</gene>
<dbReference type="GO" id="GO:0046983">
    <property type="term" value="F:protein dimerization activity"/>
    <property type="evidence" value="ECO:0007669"/>
    <property type="project" value="InterPro"/>
</dbReference>
<dbReference type="InterPro" id="IPR012967">
    <property type="entry name" value="COMT_dimerisation"/>
</dbReference>
<protein>
    <submittedName>
        <fullName evidence="7">Uncharacterized protein</fullName>
    </submittedName>
</protein>
<dbReference type="InterPro" id="IPR036390">
    <property type="entry name" value="WH_DNA-bd_sf"/>
</dbReference>
<dbReference type="PROSITE" id="PS51683">
    <property type="entry name" value="SAM_OMT_II"/>
    <property type="match status" value="1"/>
</dbReference>
<dbReference type="PANTHER" id="PTHR11746">
    <property type="entry name" value="O-METHYLTRANSFERASE"/>
    <property type="match status" value="1"/>
</dbReference>
<dbReference type="GO" id="GO:0008171">
    <property type="term" value="F:O-methyltransferase activity"/>
    <property type="evidence" value="ECO:0007669"/>
    <property type="project" value="InterPro"/>
</dbReference>
<dbReference type="Gene3D" id="1.10.10.10">
    <property type="entry name" value="Winged helix-like DNA-binding domain superfamily/Winged helix DNA-binding domain"/>
    <property type="match status" value="1"/>
</dbReference>
<dbReference type="InterPro" id="IPR001077">
    <property type="entry name" value="COMT_C"/>
</dbReference>
<keyword evidence="2" id="KW-0808">Transferase</keyword>
<evidence type="ECO:0000313" key="8">
    <source>
        <dbReference type="Proteomes" id="UP001419268"/>
    </source>
</evidence>
<feature type="domain" description="O-methyltransferase dimerisation" evidence="6">
    <location>
        <begin position="21"/>
        <end position="104"/>
    </location>
</feature>
<dbReference type="AlphaFoldDB" id="A0AAP0EHS4"/>
<dbReference type="GO" id="GO:0032259">
    <property type="term" value="P:methylation"/>
    <property type="evidence" value="ECO:0007669"/>
    <property type="project" value="UniProtKB-KW"/>
</dbReference>
<dbReference type="Pfam" id="PF08100">
    <property type="entry name" value="Dimerisation"/>
    <property type="match status" value="1"/>
</dbReference>
<keyword evidence="1" id="KW-0489">Methyltransferase</keyword>
<feature type="domain" description="O-methyltransferase C-terminal" evidence="5">
    <location>
        <begin position="127"/>
        <end position="343"/>
    </location>
</feature>
<evidence type="ECO:0000256" key="1">
    <source>
        <dbReference type="ARBA" id="ARBA00022603"/>
    </source>
</evidence>
<keyword evidence="3" id="KW-0949">S-adenosyl-L-methionine</keyword>
<evidence type="ECO:0000256" key="2">
    <source>
        <dbReference type="ARBA" id="ARBA00022679"/>
    </source>
</evidence>
<accession>A0AAP0EHS4</accession>
<dbReference type="Pfam" id="PF00891">
    <property type="entry name" value="Methyltransf_2"/>
    <property type="match status" value="1"/>
</dbReference>
<dbReference type="InterPro" id="IPR036388">
    <property type="entry name" value="WH-like_DNA-bd_sf"/>
</dbReference>
<dbReference type="InterPro" id="IPR016461">
    <property type="entry name" value="COMT-like"/>
</dbReference>
<proteinExistence type="predicted"/>
<organism evidence="7 8">
    <name type="scientific">Stephania cephalantha</name>
    <dbReference type="NCBI Taxonomy" id="152367"/>
    <lineage>
        <taxon>Eukaryota</taxon>
        <taxon>Viridiplantae</taxon>
        <taxon>Streptophyta</taxon>
        <taxon>Embryophyta</taxon>
        <taxon>Tracheophyta</taxon>
        <taxon>Spermatophyta</taxon>
        <taxon>Magnoliopsida</taxon>
        <taxon>Ranunculales</taxon>
        <taxon>Menispermaceae</taxon>
        <taxon>Menispermoideae</taxon>
        <taxon>Cissampelideae</taxon>
        <taxon>Stephania</taxon>
    </lineage>
</organism>
<keyword evidence="8" id="KW-1185">Reference proteome</keyword>
<feature type="active site" description="Proton acceptor" evidence="4">
    <location>
        <position position="265"/>
    </location>
</feature>
<evidence type="ECO:0000259" key="6">
    <source>
        <dbReference type="Pfam" id="PF08100"/>
    </source>
</evidence>
<dbReference type="SUPFAM" id="SSF53335">
    <property type="entry name" value="S-adenosyl-L-methionine-dependent methyltransferases"/>
    <property type="match status" value="1"/>
</dbReference>
<name>A0AAP0EHS4_9MAGN</name>
<dbReference type="FunFam" id="1.10.10.10:FF:000357">
    <property type="entry name" value="Caffeic acid 3-O-methyltransferase"/>
    <property type="match status" value="1"/>
</dbReference>
<evidence type="ECO:0000256" key="4">
    <source>
        <dbReference type="PIRSR" id="PIRSR005739-1"/>
    </source>
</evidence>
<reference evidence="7 8" key="1">
    <citation type="submission" date="2024-01" db="EMBL/GenBank/DDBJ databases">
        <title>Genome assemblies of Stephania.</title>
        <authorList>
            <person name="Yang L."/>
        </authorList>
    </citation>
    <scope>NUCLEOTIDE SEQUENCE [LARGE SCALE GENOMIC DNA]</scope>
    <source>
        <strain evidence="7">JXDWG</strain>
        <tissue evidence="7">Leaf</tissue>
    </source>
</reference>
<dbReference type="PIRSF" id="PIRSF005739">
    <property type="entry name" value="O-mtase"/>
    <property type="match status" value="1"/>
</dbReference>
<dbReference type="EMBL" id="JBBNAG010000011">
    <property type="protein sequence ID" value="KAK9093711.1"/>
    <property type="molecule type" value="Genomic_DNA"/>
</dbReference>